<keyword evidence="1" id="KW-0472">Membrane</keyword>
<dbReference type="InterPro" id="IPR048389">
    <property type="entry name" value="YciQ-like_C"/>
</dbReference>
<accession>A0ABS1GI74</accession>
<reference evidence="4 5" key="1">
    <citation type="journal article" date="2021" name="Syst. Appl. Microbiol.">
        <title>Persephonella atlantica sp. nov.: How to adapt to physico-chemical gradients in high temperature hydrothermal habitats.</title>
        <authorList>
            <person name="Francois D.X."/>
            <person name="Godfroy A."/>
            <person name="Mathien C."/>
            <person name="Aube J."/>
            <person name="Cathalot C."/>
            <person name="Lesongeur F."/>
            <person name="L'Haridon S."/>
            <person name="Philippon X."/>
            <person name="Roussel E.G."/>
        </authorList>
    </citation>
    <scope>NUCLEOTIDE SEQUENCE [LARGE SCALE GENOMIC DNA]</scope>
    <source>
        <strain evidence="4 5">MO1340</strain>
    </source>
</reference>
<feature type="transmembrane region" description="Helical" evidence="1">
    <location>
        <begin position="430"/>
        <end position="449"/>
    </location>
</feature>
<protein>
    <submittedName>
        <fullName evidence="4">DUF2207 domain-containing protein</fullName>
    </submittedName>
</protein>
<dbReference type="Proteomes" id="UP000772812">
    <property type="component" value="Unassembled WGS sequence"/>
</dbReference>
<evidence type="ECO:0000256" key="1">
    <source>
        <dbReference type="SAM" id="Phobius"/>
    </source>
</evidence>
<organism evidence="4 5">
    <name type="scientific">Persephonella atlantica</name>
    <dbReference type="NCBI Taxonomy" id="2699429"/>
    <lineage>
        <taxon>Bacteria</taxon>
        <taxon>Pseudomonadati</taxon>
        <taxon>Aquificota</taxon>
        <taxon>Aquificia</taxon>
        <taxon>Aquificales</taxon>
        <taxon>Hydrogenothermaceae</taxon>
        <taxon>Persephonella</taxon>
    </lineage>
</organism>
<dbReference type="Pfam" id="PF20990">
    <property type="entry name" value="DUF2207_C"/>
    <property type="match status" value="1"/>
</dbReference>
<feature type="transmembrane region" description="Helical" evidence="1">
    <location>
        <begin position="7"/>
        <end position="28"/>
    </location>
</feature>
<feature type="domain" description="Predicted membrane protein YciQ-like C-terminal" evidence="3">
    <location>
        <begin position="295"/>
        <end position="543"/>
    </location>
</feature>
<keyword evidence="1" id="KW-0812">Transmembrane</keyword>
<keyword evidence="1" id="KW-1133">Transmembrane helix</keyword>
<dbReference type="RefSeq" id="WP_200673975.1">
    <property type="nucleotide sequence ID" value="NZ_JAACYA010000002.1"/>
</dbReference>
<comment type="caution">
    <text evidence="4">The sequence shown here is derived from an EMBL/GenBank/DDBJ whole genome shotgun (WGS) entry which is preliminary data.</text>
</comment>
<feature type="transmembrane region" description="Helical" evidence="1">
    <location>
        <begin position="257"/>
        <end position="277"/>
    </location>
</feature>
<proteinExistence type="predicted"/>
<dbReference type="EMBL" id="JAACYA010000002">
    <property type="protein sequence ID" value="MBK3332550.1"/>
    <property type="molecule type" value="Genomic_DNA"/>
</dbReference>
<evidence type="ECO:0000259" key="2">
    <source>
        <dbReference type="Pfam" id="PF09972"/>
    </source>
</evidence>
<feature type="transmembrane region" description="Helical" evidence="1">
    <location>
        <begin position="461"/>
        <end position="479"/>
    </location>
</feature>
<dbReference type="Pfam" id="PF09972">
    <property type="entry name" value="DUF2207"/>
    <property type="match status" value="1"/>
</dbReference>
<name>A0ABS1GI74_9AQUI</name>
<feature type="domain" description="DUF2207" evidence="2">
    <location>
        <begin position="52"/>
        <end position="225"/>
    </location>
</feature>
<evidence type="ECO:0000313" key="4">
    <source>
        <dbReference type="EMBL" id="MBK3332550.1"/>
    </source>
</evidence>
<gene>
    <name evidence="4" type="ORF">GWK41_05680</name>
</gene>
<dbReference type="InterPro" id="IPR018702">
    <property type="entry name" value="DUF2207"/>
</dbReference>
<keyword evidence="5" id="KW-1185">Reference proteome</keyword>
<sequence length="603" mass="68861">MEELKKFKLLLFLSVIAGITGIYLSFFYDLRLLFHDLTAQYSAVIEIGETVGLEEQYIFDVKKSGKYRMLYRYWKAPLSYQNSLNNPHIKVADVITDSPYYIKDYSGNVYGNFPPSLKGFIVQKAYRNEVGVISDRYFTAGKYSLKINYLLFPPVNTDGEFNQINIKLADRHIPYTDISISIKDSAGIILKVFPHLPNYSVKKTAEGWLIKGKAKENGLVEIEMLTAKYEFNGYKQKVSNLLQKTLRANSGIVFSNLLIYGFLTVVVSFPVFIFALYSRYGREKSFTVPHFLSFIPEKSRKPYIVNLVFNGDVLEADENAFYSTLLDMHKKGIIKIEPFPSDLQIKIVRYYSEDPYEKRILQFLKKHTVDPEGMVFSSAVLESKIDRYTSQKDITALKIIKNDMDYLMKHKDITISSAFIEDTGRKIFRFTVYPVALICSIFSAVYLVAGLENSFTDTDLYPAFILSTTFVLQILPFVFSHTQLLGRWKENFYKEKLQWNSFRRFLSDLAMIKKYAPEDIVVWEEWLVYGTALGVAKKVEKVMKSLNVSIPEVNISRNTRIRFHRSYRHLTISVGKLQASQKAVSGGGFGAGGGFGGGGAGGR</sequence>
<evidence type="ECO:0000313" key="5">
    <source>
        <dbReference type="Proteomes" id="UP000772812"/>
    </source>
</evidence>
<evidence type="ECO:0000259" key="3">
    <source>
        <dbReference type="Pfam" id="PF20990"/>
    </source>
</evidence>